<dbReference type="EMBL" id="JAEHNY010000004">
    <property type="protein sequence ID" value="MBI6119519.1"/>
    <property type="molecule type" value="Genomic_DNA"/>
</dbReference>
<reference evidence="2 3" key="1">
    <citation type="submission" date="2020-12" db="EMBL/GenBank/DDBJ databases">
        <title>Salegentibacter orientalis sp. nov., isolated from costal sediment.</title>
        <authorList>
            <person name="Lian F.-B."/>
        </authorList>
    </citation>
    <scope>NUCLEOTIDE SEQUENCE [LARGE SCALE GENOMIC DNA]</scope>
    <source>
        <strain evidence="2 3">F60176</strain>
    </source>
</reference>
<dbReference type="RefSeq" id="WP_198638145.1">
    <property type="nucleotide sequence ID" value="NZ_JAEHNY010000004.1"/>
</dbReference>
<dbReference type="Pfam" id="PF13566">
    <property type="entry name" value="DUF4130"/>
    <property type="match status" value="1"/>
</dbReference>
<gene>
    <name evidence="2" type="ORF">I6U50_05735</name>
</gene>
<organism evidence="2 3">
    <name type="scientific">Salegentibacter maritimus</name>
    <dbReference type="NCBI Taxonomy" id="2794347"/>
    <lineage>
        <taxon>Bacteria</taxon>
        <taxon>Pseudomonadati</taxon>
        <taxon>Bacteroidota</taxon>
        <taxon>Flavobacteriia</taxon>
        <taxon>Flavobacteriales</taxon>
        <taxon>Flavobacteriaceae</taxon>
        <taxon>Salegentibacter</taxon>
    </lineage>
</organism>
<keyword evidence="3" id="KW-1185">Reference proteome</keyword>
<proteinExistence type="predicted"/>
<sequence>MNSPKCLLYDGTFKGLLTCIFVAFDEKLEVNNILAPGIHKTDIFAENIEVITDETKAKRVWHGFQKFANHRSQNAVYHAYLSELPKIELDILRYFQHTFKSKANIHGDFTNKHVLKIAQTAKKVGREKHRMEAFVRFQLTKDKIYFANIEPDFNVLPLIEKHFTSRYSDQQWIIHDLKRKFGLYYDLQKAEIIQMNFSKNLSLSEEKTRIFDTSEIEFQKLWKKYFEATTIESRINTRLHLQHVPKRYWRYLSEKNPLHK</sequence>
<dbReference type="InterPro" id="IPR025404">
    <property type="entry name" value="DUF4130"/>
</dbReference>
<dbReference type="InterPro" id="IPR023875">
    <property type="entry name" value="DNA_repair_put"/>
</dbReference>
<comment type="caution">
    <text evidence="2">The sequence shown here is derived from an EMBL/GenBank/DDBJ whole genome shotgun (WGS) entry which is preliminary data.</text>
</comment>
<evidence type="ECO:0000313" key="3">
    <source>
        <dbReference type="Proteomes" id="UP000635665"/>
    </source>
</evidence>
<evidence type="ECO:0000313" key="2">
    <source>
        <dbReference type="EMBL" id="MBI6119519.1"/>
    </source>
</evidence>
<name>A0ABS0TEN1_9FLAO</name>
<dbReference type="Proteomes" id="UP000635665">
    <property type="component" value="Unassembled WGS sequence"/>
</dbReference>
<evidence type="ECO:0000259" key="1">
    <source>
        <dbReference type="Pfam" id="PF13566"/>
    </source>
</evidence>
<accession>A0ABS0TEN1</accession>
<protein>
    <submittedName>
        <fullName evidence="2">TIGR03915 family putative DNA repair protein</fullName>
    </submittedName>
</protein>
<dbReference type="NCBIfam" id="TIGR03915">
    <property type="entry name" value="SAM_7_link_chp"/>
    <property type="match status" value="1"/>
</dbReference>
<feature type="domain" description="DUF4130" evidence="1">
    <location>
        <begin position="87"/>
        <end position="254"/>
    </location>
</feature>